<evidence type="ECO:0000256" key="1">
    <source>
        <dbReference type="ARBA" id="ARBA00022801"/>
    </source>
</evidence>
<dbReference type="OrthoDB" id="9801517at2"/>
<dbReference type="InterPro" id="IPR029069">
    <property type="entry name" value="HotDog_dom_sf"/>
</dbReference>
<reference evidence="2 3" key="1">
    <citation type="submission" date="2019-07" db="EMBL/GenBank/DDBJ databases">
        <title>Whole genome shotgun sequence of Adhaeribacter aerolatus NBRC 106133.</title>
        <authorList>
            <person name="Hosoyama A."/>
            <person name="Uohara A."/>
            <person name="Ohji S."/>
            <person name="Ichikawa N."/>
        </authorList>
    </citation>
    <scope>NUCLEOTIDE SEQUENCE [LARGE SCALE GENOMIC DNA]</scope>
    <source>
        <strain evidence="2 3">NBRC 106133</strain>
    </source>
</reference>
<protein>
    <submittedName>
        <fullName evidence="2">Thioesterase</fullName>
    </submittedName>
</protein>
<dbReference type="Pfam" id="PF13279">
    <property type="entry name" value="4HBT_2"/>
    <property type="match status" value="1"/>
</dbReference>
<name>A0A512AZ61_9BACT</name>
<keyword evidence="1" id="KW-0378">Hydrolase</keyword>
<dbReference type="PANTHER" id="PTHR31793:SF37">
    <property type="entry name" value="ACYL-COA THIOESTER HYDROLASE YBGC"/>
    <property type="match status" value="1"/>
</dbReference>
<dbReference type="RefSeq" id="WP_146898270.1">
    <property type="nucleotide sequence ID" value="NZ_BJYS01000019.1"/>
</dbReference>
<evidence type="ECO:0000313" key="2">
    <source>
        <dbReference type="EMBL" id="GEO05011.1"/>
    </source>
</evidence>
<gene>
    <name evidence="2" type="ORF">AAE02nite_26750</name>
</gene>
<dbReference type="Proteomes" id="UP000321532">
    <property type="component" value="Unassembled WGS sequence"/>
</dbReference>
<proteinExistence type="predicted"/>
<comment type="caution">
    <text evidence="2">The sequence shown here is derived from an EMBL/GenBank/DDBJ whole genome shotgun (WGS) entry which is preliminary data.</text>
</comment>
<dbReference type="InterPro" id="IPR050563">
    <property type="entry name" value="4-hydroxybenzoyl-CoA_TE"/>
</dbReference>
<dbReference type="AlphaFoldDB" id="A0A512AZ61"/>
<organism evidence="2 3">
    <name type="scientific">Adhaeribacter aerolatus</name>
    <dbReference type="NCBI Taxonomy" id="670289"/>
    <lineage>
        <taxon>Bacteria</taxon>
        <taxon>Pseudomonadati</taxon>
        <taxon>Bacteroidota</taxon>
        <taxon>Cytophagia</taxon>
        <taxon>Cytophagales</taxon>
        <taxon>Hymenobacteraceae</taxon>
        <taxon>Adhaeribacter</taxon>
    </lineage>
</organism>
<accession>A0A512AZ61</accession>
<dbReference type="PANTHER" id="PTHR31793">
    <property type="entry name" value="4-HYDROXYBENZOYL-COA THIOESTERASE FAMILY MEMBER"/>
    <property type="match status" value="1"/>
</dbReference>
<dbReference type="CDD" id="cd00586">
    <property type="entry name" value="4HBT"/>
    <property type="match status" value="1"/>
</dbReference>
<keyword evidence="3" id="KW-1185">Reference proteome</keyword>
<dbReference type="EMBL" id="BJYS01000019">
    <property type="protein sequence ID" value="GEO05011.1"/>
    <property type="molecule type" value="Genomic_DNA"/>
</dbReference>
<evidence type="ECO:0000313" key="3">
    <source>
        <dbReference type="Proteomes" id="UP000321532"/>
    </source>
</evidence>
<dbReference type="Gene3D" id="3.10.129.10">
    <property type="entry name" value="Hotdog Thioesterase"/>
    <property type="match status" value="1"/>
</dbReference>
<dbReference type="GO" id="GO:0047617">
    <property type="term" value="F:fatty acyl-CoA hydrolase activity"/>
    <property type="evidence" value="ECO:0007669"/>
    <property type="project" value="TreeGrafter"/>
</dbReference>
<sequence length="132" mass="15159">MKQDAEKFSLAINVQEQDIDELGHVNNVVYLRWVQEVATAHWNHAAPAGLQEMYTWVVIRHEIDYFYPAFLGDNIIGYTWVGEHQGAKFVRFVKLCQAGSGKVLAEAKTTWCLLDAKTKRPRRIEQDVLSIL</sequence>
<dbReference type="SUPFAM" id="SSF54637">
    <property type="entry name" value="Thioesterase/thiol ester dehydrase-isomerase"/>
    <property type="match status" value="1"/>
</dbReference>